<dbReference type="InterPro" id="IPR011251">
    <property type="entry name" value="Luciferase-like_dom"/>
</dbReference>
<dbReference type="AlphaFoldDB" id="A0A3N4RVH4"/>
<dbReference type="RefSeq" id="WP_123819771.1">
    <property type="nucleotide sequence ID" value="NZ_RKQG01000001.1"/>
</dbReference>
<dbReference type="SUPFAM" id="SSF51679">
    <property type="entry name" value="Bacterial luciferase-like"/>
    <property type="match status" value="1"/>
</dbReference>
<keyword evidence="3" id="KW-0503">Monooxygenase</keyword>
<dbReference type="Pfam" id="PF00296">
    <property type="entry name" value="Bac_luciferase"/>
    <property type="match status" value="1"/>
</dbReference>
<dbReference type="PANTHER" id="PTHR43244:SF1">
    <property type="entry name" value="5,10-METHYLENETETRAHYDROMETHANOPTERIN REDUCTASE"/>
    <property type="match status" value="1"/>
</dbReference>
<dbReference type="InterPro" id="IPR036661">
    <property type="entry name" value="Luciferase-like_sf"/>
</dbReference>
<comment type="caution">
    <text evidence="3">The sequence shown here is derived from an EMBL/GenBank/DDBJ whole genome shotgun (WGS) entry which is preliminary data.</text>
</comment>
<dbReference type="CDD" id="cd01097">
    <property type="entry name" value="Tetrahydromethanopterin_reductase"/>
    <property type="match status" value="1"/>
</dbReference>
<evidence type="ECO:0000259" key="2">
    <source>
        <dbReference type="Pfam" id="PF00296"/>
    </source>
</evidence>
<dbReference type="EMBL" id="RKQG01000001">
    <property type="protein sequence ID" value="RPE36936.1"/>
    <property type="molecule type" value="Genomic_DNA"/>
</dbReference>
<keyword evidence="1" id="KW-0560">Oxidoreductase</keyword>
<dbReference type="Proteomes" id="UP000266906">
    <property type="component" value="Unassembled WGS sequence"/>
</dbReference>
<name>A0A3N4RVH4_9ACTN</name>
<protein>
    <submittedName>
        <fullName evidence="3">Alkanesulfonate monooxygenase SsuD/methylene tetrahydromethanopterin reductase-like flavin-dependent oxidoreductase (Luciferase family)</fullName>
    </submittedName>
</protein>
<proteinExistence type="predicted"/>
<keyword evidence="4" id="KW-1185">Reference proteome</keyword>
<dbReference type="Gene3D" id="3.20.20.30">
    <property type="entry name" value="Luciferase-like domain"/>
    <property type="match status" value="1"/>
</dbReference>
<feature type="domain" description="Luciferase-like" evidence="2">
    <location>
        <begin position="8"/>
        <end position="299"/>
    </location>
</feature>
<dbReference type="GO" id="GO:0004497">
    <property type="term" value="F:monooxygenase activity"/>
    <property type="evidence" value="ECO:0007669"/>
    <property type="project" value="UniProtKB-KW"/>
</dbReference>
<dbReference type="PANTHER" id="PTHR43244">
    <property type="match status" value="1"/>
</dbReference>
<evidence type="ECO:0000256" key="1">
    <source>
        <dbReference type="ARBA" id="ARBA00023002"/>
    </source>
</evidence>
<sequence>MTESNHLPGRVGVMLPRDLPVRQLLPYARRAEQAGFDELWVVEDLGWRGGIAQAASVLAATERITVGIGILPAGARNVCFAAMELATLAQLHPGRLTAGVGHGMRDWMEQAGGAWPASPLTLLREYTTALRALLRGEAGPADGRYVRCAGVRLTETPDVVPPVVLGVRGPRSQALAGESADGLLLAEPAPPAYIAASLGHLGRTDAQVVTYDVAAVDRDGDAAVERVRPGLAAIGEPDWAPHIDPLPFAAEFRAHRAASADGEEFARTMPAEWVRALAVTGTPEQARAAIAARHAAGATGVVLAPVGPDPLGALESLALALPGKE</sequence>
<reference evidence="3 4" key="1">
    <citation type="submission" date="2018-11" db="EMBL/GenBank/DDBJ databases">
        <title>Sequencing the genomes of 1000 actinobacteria strains.</title>
        <authorList>
            <person name="Klenk H.-P."/>
        </authorList>
    </citation>
    <scope>NUCLEOTIDE SEQUENCE [LARGE SCALE GENOMIC DNA]</scope>
    <source>
        <strain evidence="3 4">DSM 44781</strain>
    </source>
</reference>
<accession>A0A3N4RVH4</accession>
<evidence type="ECO:0000313" key="4">
    <source>
        <dbReference type="Proteomes" id="UP000266906"/>
    </source>
</evidence>
<dbReference type="InterPro" id="IPR050564">
    <property type="entry name" value="F420-G6PD/mer"/>
</dbReference>
<dbReference type="GO" id="GO:0016705">
    <property type="term" value="F:oxidoreductase activity, acting on paired donors, with incorporation or reduction of molecular oxygen"/>
    <property type="evidence" value="ECO:0007669"/>
    <property type="project" value="InterPro"/>
</dbReference>
<organism evidence="3 4">
    <name type="scientific">Kitasatospora cineracea</name>
    <dbReference type="NCBI Taxonomy" id="88074"/>
    <lineage>
        <taxon>Bacteria</taxon>
        <taxon>Bacillati</taxon>
        <taxon>Actinomycetota</taxon>
        <taxon>Actinomycetes</taxon>
        <taxon>Kitasatosporales</taxon>
        <taxon>Streptomycetaceae</taxon>
        <taxon>Kitasatospora</taxon>
    </lineage>
</organism>
<evidence type="ECO:0000313" key="3">
    <source>
        <dbReference type="EMBL" id="RPE36936.1"/>
    </source>
</evidence>
<gene>
    <name evidence="3" type="ORF">EDD38_5317</name>
</gene>